<dbReference type="Pfam" id="PF00512">
    <property type="entry name" value="HisKA"/>
    <property type="match status" value="1"/>
</dbReference>
<sequence length="238" mass="27070">MPRINNLQSTHFDQMPTNLVLVERVCSQLRMIWKDKEILVWKKSVVSEGPAIMLLSDAAACLMSSSQINALKINLENCFKNETETAYEVVLKPEAPCEIAVQIRMLYLGQMSQTAVDAGISHDISMKATKEEEEIFILSISAAEHVAQAVEDETLAVLNNCMQQLLEFNRLYYLLYQNSILLKKFRHDFRTPLTSVSMIGGILLTDENEELQQMGQMLHTATEKLDKLLKDFKSKLEL</sequence>
<evidence type="ECO:0000256" key="1">
    <source>
        <dbReference type="ARBA" id="ARBA00000085"/>
    </source>
</evidence>
<evidence type="ECO:0000313" key="4">
    <source>
        <dbReference type="EMBL" id="QEC70613.1"/>
    </source>
</evidence>
<evidence type="ECO:0000256" key="2">
    <source>
        <dbReference type="ARBA" id="ARBA00012438"/>
    </source>
</evidence>
<dbReference type="SUPFAM" id="SSF47384">
    <property type="entry name" value="Homodimeric domain of signal transducing histidine kinase"/>
    <property type="match status" value="1"/>
</dbReference>
<proteinExistence type="predicted"/>
<dbReference type="KEGG" id="agi:FSB73_01775"/>
<feature type="domain" description="Signal transduction histidine kinase dimerisation/phosphoacceptor" evidence="3">
    <location>
        <begin position="181"/>
        <end position="232"/>
    </location>
</feature>
<organism evidence="4 5">
    <name type="scientific">Arachidicoccus ginsenosidivorans</name>
    <dbReference type="NCBI Taxonomy" id="496057"/>
    <lineage>
        <taxon>Bacteria</taxon>
        <taxon>Pseudomonadati</taxon>
        <taxon>Bacteroidota</taxon>
        <taxon>Chitinophagia</taxon>
        <taxon>Chitinophagales</taxon>
        <taxon>Chitinophagaceae</taxon>
        <taxon>Arachidicoccus</taxon>
    </lineage>
</organism>
<accession>A0A5B8VHG3</accession>
<name>A0A5B8VHG3_9BACT</name>
<evidence type="ECO:0000259" key="3">
    <source>
        <dbReference type="Pfam" id="PF00512"/>
    </source>
</evidence>
<keyword evidence="5" id="KW-1185">Reference proteome</keyword>
<dbReference type="EC" id="2.7.13.3" evidence="2"/>
<dbReference type="InterPro" id="IPR003661">
    <property type="entry name" value="HisK_dim/P_dom"/>
</dbReference>
<dbReference type="CDD" id="cd00082">
    <property type="entry name" value="HisKA"/>
    <property type="match status" value="1"/>
</dbReference>
<dbReference type="GO" id="GO:0000155">
    <property type="term" value="F:phosphorelay sensor kinase activity"/>
    <property type="evidence" value="ECO:0007669"/>
    <property type="project" value="InterPro"/>
</dbReference>
<protein>
    <recommendedName>
        <fullName evidence="2">histidine kinase</fullName>
        <ecNumber evidence="2">2.7.13.3</ecNumber>
    </recommendedName>
</protein>
<gene>
    <name evidence="4" type="ORF">FSB73_01775</name>
</gene>
<reference evidence="4 5" key="1">
    <citation type="journal article" date="2017" name="Int. J. Syst. Evol. Microbiol.">
        <title>Arachidicoccus ginsenosidivorans sp. nov., with ginsenoside-converting activity isolated from ginseng cultivating soil.</title>
        <authorList>
            <person name="Siddiqi M.Z."/>
            <person name="Aslam Z."/>
            <person name="Im W.T."/>
        </authorList>
    </citation>
    <scope>NUCLEOTIDE SEQUENCE [LARGE SCALE GENOMIC DNA]</scope>
    <source>
        <strain evidence="4 5">Gsoil 809</strain>
    </source>
</reference>
<dbReference type="EMBL" id="CP042434">
    <property type="protein sequence ID" value="QEC70613.1"/>
    <property type="molecule type" value="Genomic_DNA"/>
</dbReference>
<comment type="catalytic activity">
    <reaction evidence="1">
        <text>ATP + protein L-histidine = ADP + protein N-phospho-L-histidine.</text>
        <dbReference type="EC" id="2.7.13.3"/>
    </reaction>
</comment>
<dbReference type="AlphaFoldDB" id="A0A5B8VHG3"/>
<dbReference type="Gene3D" id="1.10.287.130">
    <property type="match status" value="1"/>
</dbReference>
<dbReference type="InterPro" id="IPR036097">
    <property type="entry name" value="HisK_dim/P_sf"/>
</dbReference>
<dbReference type="Proteomes" id="UP000321291">
    <property type="component" value="Chromosome"/>
</dbReference>
<evidence type="ECO:0000313" key="5">
    <source>
        <dbReference type="Proteomes" id="UP000321291"/>
    </source>
</evidence>